<dbReference type="SUPFAM" id="SSF158221">
    <property type="entry name" value="YnzC-like"/>
    <property type="match status" value="1"/>
</dbReference>
<dbReference type="AlphaFoldDB" id="A0A9D1GSQ2"/>
<evidence type="ECO:0000313" key="4">
    <source>
        <dbReference type="Proteomes" id="UP000824136"/>
    </source>
</evidence>
<evidence type="ECO:0000256" key="2">
    <source>
        <dbReference type="HAMAP-Rule" id="MF_01103"/>
    </source>
</evidence>
<keyword evidence="1 2" id="KW-0963">Cytoplasm</keyword>
<evidence type="ECO:0000256" key="1">
    <source>
        <dbReference type="ARBA" id="ARBA00022490"/>
    </source>
</evidence>
<protein>
    <recommendedName>
        <fullName evidence="2">UPF0291 protein IAC39_01400</fullName>
    </recommendedName>
</protein>
<proteinExistence type="inferred from homology"/>
<sequence>MEKAKIDRINFLAKKSRAEGLTDAEKAEQQLLRNEYREAVVGNLRAQLDRIEFVEPDGKVTKPVENS</sequence>
<dbReference type="Proteomes" id="UP000824136">
    <property type="component" value="Unassembled WGS sequence"/>
</dbReference>
<dbReference type="InterPro" id="IPR009242">
    <property type="entry name" value="DUF896"/>
</dbReference>
<name>A0A9D1GSQ2_9FIRM</name>
<dbReference type="HAMAP" id="MF_01103">
    <property type="entry name" value="UPF0291"/>
    <property type="match status" value="1"/>
</dbReference>
<comment type="subcellular location">
    <subcellularLocation>
        <location evidence="2">Cytoplasm</location>
    </subcellularLocation>
</comment>
<organism evidence="3 4">
    <name type="scientific">Candidatus Faeciplasma pullistercoris</name>
    <dbReference type="NCBI Taxonomy" id="2840800"/>
    <lineage>
        <taxon>Bacteria</taxon>
        <taxon>Bacillati</taxon>
        <taxon>Bacillota</taxon>
        <taxon>Clostridia</taxon>
        <taxon>Eubacteriales</taxon>
        <taxon>Oscillospiraceae</taxon>
        <taxon>Oscillospiraceae incertae sedis</taxon>
        <taxon>Candidatus Faeciplasma</taxon>
    </lineage>
</organism>
<evidence type="ECO:0000313" key="3">
    <source>
        <dbReference type="EMBL" id="HIT58369.1"/>
    </source>
</evidence>
<reference evidence="3" key="1">
    <citation type="submission" date="2020-10" db="EMBL/GenBank/DDBJ databases">
        <authorList>
            <person name="Gilroy R."/>
        </authorList>
    </citation>
    <scope>NUCLEOTIDE SEQUENCE</scope>
    <source>
        <strain evidence="3">CHK33-4379</strain>
    </source>
</reference>
<dbReference type="PANTHER" id="PTHR37300">
    <property type="entry name" value="UPF0291 PROTEIN CBO2609/CLC_2481"/>
    <property type="match status" value="1"/>
</dbReference>
<dbReference type="GO" id="GO:0005737">
    <property type="term" value="C:cytoplasm"/>
    <property type="evidence" value="ECO:0007669"/>
    <property type="project" value="UniProtKB-SubCell"/>
</dbReference>
<dbReference type="EMBL" id="DVLL01000006">
    <property type="protein sequence ID" value="HIT58369.1"/>
    <property type="molecule type" value="Genomic_DNA"/>
</dbReference>
<reference evidence="3" key="2">
    <citation type="journal article" date="2021" name="PeerJ">
        <title>Extensive microbial diversity within the chicken gut microbiome revealed by metagenomics and culture.</title>
        <authorList>
            <person name="Gilroy R."/>
            <person name="Ravi A."/>
            <person name="Getino M."/>
            <person name="Pursley I."/>
            <person name="Horton D.L."/>
            <person name="Alikhan N.F."/>
            <person name="Baker D."/>
            <person name="Gharbi K."/>
            <person name="Hall N."/>
            <person name="Watson M."/>
            <person name="Adriaenssens E.M."/>
            <person name="Foster-Nyarko E."/>
            <person name="Jarju S."/>
            <person name="Secka A."/>
            <person name="Antonio M."/>
            <person name="Oren A."/>
            <person name="Chaudhuri R.R."/>
            <person name="La Ragione R."/>
            <person name="Hildebrand F."/>
            <person name="Pallen M.J."/>
        </authorList>
    </citation>
    <scope>NUCLEOTIDE SEQUENCE</scope>
    <source>
        <strain evidence="3">CHK33-4379</strain>
    </source>
</reference>
<dbReference type="PANTHER" id="PTHR37300:SF1">
    <property type="entry name" value="UPF0291 PROTEIN YNZC"/>
    <property type="match status" value="1"/>
</dbReference>
<dbReference type="Pfam" id="PF05979">
    <property type="entry name" value="DUF896"/>
    <property type="match status" value="1"/>
</dbReference>
<accession>A0A9D1GSQ2</accession>
<gene>
    <name evidence="3" type="ORF">IAC39_01400</name>
</gene>
<dbReference type="Gene3D" id="1.10.287.540">
    <property type="entry name" value="Helix hairpin bin"/>
    <property type="match status" value="1"/>
</dbReference>
<comment type="similarity">
    <text evidence="2">Belongs to the UPF0291 family.</text>
</comment>
<comment type="caution">
    <text evidence="3">The sequence shown here is derived from an EMBL/GenBank/DDBJ whole genome shotgun (WGS) entry which is preliminary data.</text>
</comment>